<feature type="domain" description="Protein kinase" evidence="9">
    <location>
        <begin position="1"/>
        <end position="124"/>
    </location>
</feature>
<evidence type="ECO:0000256" key="5">
    <source>
        <dbReference type="ARBA" id="ARBA00022840"/>
    </source>
</evidence>
<dbReference type="InterPro" id="IPR015917">
    <property type="entry name" value="Pept_C14A"/>
</dbReference>
<dbReference type="PANTHER" id="PTHR48013:SF28">
    <property type="entry name" value="DUAL SPECIFICITY MITOGEN-ACTIVATED PROTEIN KINASE KINASE SEK-1"/>
    <property type="match status" value="1"/>
</dbReference>
<dbReference type="GO" id="GO:0006508">
    <property type="term" value="P:proteolysis"/>
    <property type="evidence" value="ECO:0007669"/>
    <property type="project" value="InterPro"/>
</dbReference>
<keyword evidence="3" id="KW-0547">Nucleotide-binding</keyword>
<dbReference type="SUPFAM" id="SSF56112">
    <property type="entry name" value="Protein kinase-like (PK-like)"/>
    <property type="match status" value="2"/>
</dbReference>
<dbReference type="PROSITE" id="PS50208">
    <property type="entry name" value="CASPASE_P20"/>
    <property type="match status" value="1"/>
</dbReference>
<dbReference type="InterPro" id="IPR001309">
    <property type="entry name" value="Pept_C14_p20"/>
</dbReference>
<organism evidence="12 13">
    <name type="scientific">Acrobeloides nanus</name>
    <dbReference type="NCBI Taxonomy" id="290746"/>
    <lineage>
        <taxon>Eukaryota</taxon>
        <taxon>Metazoa</taxon>
        <taxon>Ecdysozoa</taxon>
        <taxon>Nematoda</taxon>
        <taxon>Chromadorea</taxon>
        <taxon>Rhabditida</taxon>
        <taxon>Tylenchina</taxon>
        <taxon>Cephalobomorpha</taxon>
        <taxon>Cephaloboidea</taxon>
        <taxon>Cephalobidae</taxon>
        <taxon>Acrobeloides</taxon>
    </lineage>
</organism>
<dbReference type="SUPFAM" id="SSF52129">
    <property type="entry name" value="Caspase-like"/>
    <property type="match status" value="1"/>
</dbReference>
<evidence type="ECO:0000256" key="2">
    <source>
        <dbReference type="ARBA" id="ARBA00022679"/>
    </source>
</evidence>
<dbReference type="WBParaSite" id="ACRNAN_scaffold2550.g27385.t1">
    <property type="protein sequence ID" value="ACRNAN_scaffold2550.g27385.t1"/>
    <property type="gene ID" value="ACRNAN_scaffold2550.g27385"/>
</dbReference>
<keyword evidence="4" id="KW-0418">Kinase</keyword>
<dbReference type="InterPro" id="IPR008271">
    <property type="entry name" value="Ser/Thr_kinase_AS"/>
</dbReference>
<evidence type="ECO:0000256" key="8">
    <source>
        <dbReference type="RuleBase" id="RU003971"/>
    </source>
</evidence>
<evidence type="ECO:0000259" key="9">
    <source>
        <dbReference type="PROSITE" id="PS50011"/>
    </source>
</evidence>
<evidence type="ECO:0000313" key="12">
    <source>
        <dbReference type="Proteomes" id="UP000887540"/>
    </source>
</evidence>
<dbReference type="PANTHER" id="PTHR48013">
    <property type="entry name" value="DUAL SPECIFICITY MITOGEN-ACTIVATED PROTEIN KINASE KINASE 5-RELATED"/>
    <property type="match status" value="1"/>
</dbReference>
<sequence>MYNIGSNVWSLGITLIEIISGELPYKDSKGRITGNIILLQKQIGEFGTKNLEDLLRQMSISDSIKVFIWNCLVTPIKERTYEMIAETELYTSVKEPYNEVVKKYAKQYKSEKEALEKHLEQDLLKSKVEPKAPDTDPKRVLEQETFSFNIAKAKEVSKISIRNTTEILEGIHELDDRPIAIKKRFFKSRENPQKKKDRFIYEIQVIKKLKNESPFITYLYKYDIKDTKGSLYMELMDMNLKELYLVMHEKEKKFSKQLLGKEIQSYKFTSLLECITVSVVNALSYCHEKNIVHCDVKPTNVLINQHGKIKLTDFDSAIDRDNLDNYDRIGGTMAYWAPDLFVMDKERSQGTPESQPQFNPKRDIWSLGITLAEALLGRLPYLEKDDKAPKGYEVLKYLNKINYAKEFENCGFRFEKFLEYSHFYKKFVLLNYDISILRFLSTCLQFMKHIPSVIELQQEEFYQDCLKISNEIYTITKERLKSLQEIPCSSQPALSFKNVDVPGSSSIGQIETSIILEEGPKYTLDEEYQRLKLSIHELLFEIKDFRHLNRNQEIFKEYTKLAHKLYETGKYANIPIYPHLSKTKGLAIIINEDPIGSDKDAKNLEDLFKAMAFEIYEGRIIPDLEKDEILKKLKAFVNDERQKKYDSCIVVIIGHGNYGIICDKYSKAIDIEHEILNLFNGQNAPNLVGKPKFFIFQACRGGNSEDGVVVPNYQQEVSRQELSSFVNYQSEIVPKKSSNSLLKQSPTHNSQRVSINSDFFILYSTVPTMVSYRNEQGSVFINAISEVFYQFAHKIDLEDMVTIIKGKVGSQPITVINEHTKQEEIKFQQPQFVTTNSKKYFMFPGVHIE</sequence>
<dbReference type="GO" id="GO:0004197">
    <property type="term" value="F:cysteine-type endopeptidase activity"/>
    <property type="evidence" value="ECO:0007669"/>
    <property type="project" value="InterPro"/>
</dbReference>
<evidence type="ECO:0000259" key="10">
    <source>
        <dbReference type="PROSITE" id="PS50207"/>
    </source>
</evidence>
<protein>
    <recommendedName>
        <fullName evidence="7">mitogen-activated protein kinase kinase</fullName>
        <ecNumber evidence="7">2.7.12.2</ecNumber>
    </recommendedName>
</protein>
<dbReference type="AlphaFoldDB" id="A0A914DHS5"/>
<keyword evidence="5" id="KW-0067">ATP-binding</keyword>
<feature type="domain" description="Protein kinase" evidence="9">
    <location>
        <begin position="153"/>
        <end position="462"/>
    </location>
</feature>
<evidence type="ECO:0000256" key="4">
    <source>
        <dbReference type="ARBA" id="ARBA00022777"/>
    </source>
</evidence>
<keyword evidence="2" id="KW-0808">Transferase</keyword>
<dbReference type="InterPro" id="IPR002138">
    <property type="entry name" value="Pept_C14_p10"/>
</dbReference>
<proteinExistence type="inferred from homology"/>
<evidence type="ECO:0000256" key="6">
    <source>
        <dbReference type="ARBA" id="ARBA00038035"/>
    </source>
</evidence>
<dbReference type="Pfam" id="PF00069">
    <property type="entry name" value="Pkinase"/>
    <property type="match status" value="1"/>
</dbReference>
<evidence type="ECO:0000256" key="1">
    <source>
        <dbReference type="ARBA" id="ARBA00010134"/>
    </source>
</evidence>
<feature type="domain" description="Caspase family p10" evidence="10">
    <location>
        <begin position="749"/>
        <end position="844"/>
    </location>
</feature>
<dbReference type="GO" id="GO:0005524">
    <property type="term" value="F:ATP binding"/>
    <property type="evidence" value="ECO:0007669"/>
    <property type="project" value="UniProtKB-KW"/>
</dbReference>
<keyword evidence="12" id="KW-1185">Reference proteome</keyword>
<dbReference type="PROSITE" id="PS50011">
    <property type="entry name" value="PROTEIN_KINASE_DOM"/>
    <property type="match status" value="2"/>
</dbReference>
<dbReference type="PROSITE" id="PS00108">
    <property type="entry name" value="PROTEIN_KINASE_ST"/>
    <property type="match status" value="1"/>
</dbReference>
<name>A0A914DHS5_9BILA</name>
<reference evidence="13" key="1">
    <citation type="submission" date="2022-11" db="UniProtKB">
        <authorList>
            <consortium name="WormBaseParasite"/>
        </authorList>
    </citation>
    <scope>IDENTIFICATION</scope>
</reference>
<dbReference type="Pfam" id="PF00656">
    <property type="entry name" value="Peptidase_C14"/>
    <property type="match status" value="1"/>
</dbReference>
<dbReference type="InterPro" id="IPR011600">
    <property type="entry name" value="Pept_C14_caspase"/>
</dbReference>
<dbReference type="GO" id="GO:0004708">
    <property type="term" value="F:MAP kinase kinase activity"/>
    <property type="evidence" value="ECO:0007669"/>
    <property type="project" value="UniProtKB-EC"/>
</dbReference>
<dbReference type="InterPro" id="IPR029030">
    <property type="entry name" value="Caspase-like_dom_sf"/>
</dbReference>
<accession>A0A914DHS5</accession>
<dbReference type="PROSITE" id="PS50207">
    <property type="entry name" value="CASPASE_P10"/>
    <property type="match status" value="1"/>
</dbReference>
<evidence type="ECO:0000313" key="13">
    <source>
        <dbReference type="WBParaSite" id="ACRNAN_scaffold2550.g27385.t1"/>
    </source>
</evidence>
<dbReference type="EC" id="2.7.12.2" evidence="7"/>
<comment type="similarity">
    <text evidence="1 8">Belongs to the peptidase C14A family.</text>
</comment>
<dbReference type="PROSITE" id="PS01122">
    <property type="entry name" value="CASPASE_CYS"/>
    <property type="match status" value="1"/>
</dbReference>
<dbReference type="InterPro" id="IPR011009">
    <property type="entry name" value="Kinase-like_dom_sf"/>
</dbReference>
<evidence type="ECO:0000256" key="3">
    <source>
        <dbReference type="ARBA" id="ARBA00022741"/>
    </source>
</evidence>
<dbReference type="InterPro" id="IPR033139">
    <property type="entry name" value="Caspase_cys_AS"/>
</dbReference>
<dbReference type="SMART" id="SM00220">
    <property type="entry name" value="S_TKc"/>
    <property type="match status" value="1"/>
</dbReference>
<dbReference type="SMART" id="SM00115">
    <property type="entry name" value="CASc"/>
    <property type="match status" value="1"/>
</dbReference>
<feature type="domain" description="Caspase family p20" evidence="11">
    <location>
        <begin position="596"/>
        <end position="703"/>
    </location>
</feature>
<evidence type="ECO:0000256" key="7">
    <source>
        <dbReference type="ARBA" id="ARBA00038999"/>
    </source>
</evidence>
<dbReference type="Gene3D" id="3.40.50.1460">
    <property type="match status" value="1"/>
</dbReference>
<evidence type="ECO:0000259" key="11">
    <source>
        <dbReference type="PROSITE" id="PS50208"/>
    </source>
</evidence>
<comment type="similarity">
    <text evidence="6">Belongs to the protein kinase superfamily. STE Ser/Thr protein kinase family. MAP kinase kinase subfamily.</text>
</comment>
<dbReference type="PRINTS" id="PR00376">
    <property type="entry name" value="IL1BCENZYME"/>
</dbReference>
<dbReference type="Proteomes" id="UP000887540">
    <property type="component" value="Unplaced"/>
</dbReference>
<dbReference type="InterPro" id="IPR000719">
    <property type="entry name" value="Prot_kinase_dom"/>
</dbReference>
<dbReference type="Gene3D" id="1.10.510.10">
    <property type="entry name" value="Transferase(Phosphotransferase) domain 1"/>
    <property type="match status" value="2"/>
</dbReference>